<dbReference type="GO" id="GO:0120010">
    <property type="term" value="P:intermembrane phospholipid transfer"/>
    <property type="evidence" value="ECO:0007669"/>
    <property type="project" value="TreeGrafter"/>
</dbReference>
<evidence type="ECO:0000256" key="1">
    <source>
        <dbReference type="ARBA" id="ARBA00010634"/>
    </source>
</evidence>
<reference evidence="5 6" key="1">
    <citation type="submission" date="2019-06" db="EMBL/GenBank/DDBJ databases">
        <title>Whole genome shotgun sequence of Zoogloea ramigera NBRC 15342.</title>
        <authorList>
            <person name="Hosoyama A."/>
            <person name="Uohara A."/>
            <person name="Ohji S."/>
            <person name="Ichikawa N."/>
        </authorList>
    </citation>
    <scope>NUCLEOTIDE SEQUENCE [LARGE SCALE GENOMIC DNA]</scope>
    <source>
        <strain evidence="5 6">NBRC 15342</strain>
    </source>
</reference>
<evidence type="ECO:0000313" key="6">
    <source>
        <dbReference type="Proteomes" id="UP000318422"/>
    </source>
</evidence>
<name>A0A4Y4CPM1_ZOORA</name>
<accession>A0A4Y4CPM1</accession>
<evidence type="ECO:0008006" key="7">
    <source>
        <dbReference type="Google" id="ProtNLM"/>
    </source>
</evidence>
<dbReference type="Pfam" id="PF04333">
    <property type="entry name" value="MlaA"/>
    <property type="match status" value="1"/>
</dbReference>
<dbReference type="PRINTS" id="PR01805">
    <property type="entry name" value="VACJLIPOPROT"/>
</dbReference>
<evidence type="ECO:0000256" key="4">
    <source>
        <dbReference type="SAM" id="SignalP"/>
    </source>
</evidence>
<gene>
    <name evidence="5" type="ORF">ZRA01_09680</name>
</gene>
<comment type="caution">
    <text evidence="5">The sequence shown here is derived from an EMBL/GenBank/DDBJ whole genome shotgun (WGS) entry which is preliminary data.</text>
</comment>
<evidence type="ECO:0000313" key="5">
    <source>
        <dbReference type="EMBL" id="GEC94895.1"/>
    </source>
</evidence>
<proteinExistence type="inferred from homology"/>
<protein>
    <recommendedName>
        <fullName evidence="7">Phospholipid-binding lipoprotein MlaA</fullName>
    </recommendedName>
</protein>
<keyword evidence="2 4" id="KW-0732">Signal</keyword>
<dbReference type="EMBL" id="BJNV01000011">
    <property type="protein sequence ID" value="GEC94895.1"/>
    <property type="molecule type" value="Genomic_DNA"/>
</dbReference>
<evidence type="ECO:0000256" key="2">
    <source>
        <dbReference type="ARBA" id="ARBA00022729"/>
    </source>
</evidence>
<feature type="compositionally biased region" description="Low complexity" evidence="3">
    <location>
        <begin position="250"/>
        <end position="277"/>
    </location>
</feature>
<dbReference type="PROSITE" id="PS51257">
    <property type="entry name" value="PROKAR_LIPOPROTEIN"/>
    <property type="match status" value="1"/>
</dbReference>
<dbReference type="Proteomes" id="UP000318422">
    <property type="component" value="Unassembled WGS sequence"/>
</dbReference>
<evidence type="ECO:0000256" key="3">
    <source>
        <dbReference type="SAM" id="MobiDB-lite"/>
    </source>
</evidence>
<dbReference type="AlphaFoldDB" id="A0A4Y4CPM1"/>
<dbReference type="GO" id="GO:0016020">
    <property type="term" value="C:membrane"/>
    <property type="evidence" value="ECO:0007669"/>
    <property type="project" value="InterPro"/>
</dbReference>
<comment type="similarity">
    <text evidence="1">Belongs to the MlaA family.</text>
</comment>
<sequence length="277" mass="29672">MMKNNKSKLQRQALLRGAATLALGLGLSACAATGGGHPKDPLEPLNRATFQFNEQADRFVIRPVAQVYDYVPLPVKTVVGNFFGNLGDVWIGVNNLLQGKVAEALSDGGRVLVNSTVGLLGAFDIATELGLEKHDEDLGQTLGVWGVGEGPFLVLPILGSSNFRDTLGLVGDIYADPVIQHKEVATRNSATGLRLIHKRSVLLGADTTAEQAALDKYSYMRSFYMQYRLNQVYDGSPPRVKDFDDEEAQADQPAAPALAAADSATPSPTSATKESQE</sequence>
<dbReference type="PANTHER" id="PTHR30035:SF3">
    <property type="entry name" value="INTERMEMBRANE PHOSPHOLIPID TRANSPORT SYSTEM LIPOPROTEIN MLAA"/>
    <property type="match status" value="1"/>
</dbReference>
<feature type="signal peptide" evidence="4">
    <location>
        <begin position="1"/>
        <end position="31"/>
    </location>
</feature>
<feature type="chain" id="PRO_5021286292" description="Phospholipid-binding lipoprotein MlaA" evidence="4">
    <location>
        <begin position="32"/>
        <end position="277"/>
    </location>
</feature>
<keyword evidence="6" id="KW-1185">Reference proteome</keyword>
<dbReference type="InterPro" id="IPR007428">
    <property type="entry name" value="MlaA"/>
</dbReference>
<organism evidence="5 6">
    <name type="scientific">Zoogloea ramigera</name>
    <dbReference type="NCBI Taxonomy" id="350"/>
    <lineage>
        <taxon>Bacteria</taxon>
        <taxon>Pseudomonadati</taxon>
        <taxon>Pseudomonadota</taxon>
        <taxon>Betaproteobacteria</taxon>
        <taxon>Rhodocyclales</taxon>
        <taxon>Zoogloeaceae</taxon>
        <taxon>Zoogloea</taxon>
    </lineage>
</organism>
<dbReference type="PANTHER" id="PTHR30035">
    <property type="entry name" value="LIPOPROTEIN VACJ-RELATED"/>
    <property type="match status" value="1"/>
</dbReference>
<feature type="region of interest" description="Disordered" evidence="3">
    <location>
        <begin position="236"/>
        <end position="277"/>
    </location>
</feature>